<evidence type="ECO:0000256" key="5">
    <source>
        <dbReference type="PROSITE-ProRule" id="PRU01248"/>
    </source>
</evidence>
<comment type="caution">
    <text evidence="8">The sequence shown here is derived from an EMBL/GenBank/DDBJ whole genome shotgun (WGS) entry which is preliminary data.</text>
</comment>
<dbReference type="PANTHER" id="PTHR30349">
    <property type="entry name" value="PHAGE INTEGRASE-RELATED"/>
    <property type="match status" value="1"/>
</dbReference>
<dbReference type="InterPro" id="IPR013762">
    <property type="entry name" value="Integrase-like_cat_sf"/>
</dbReference>
<dbReference type="InterPro" id="IPR011010">
    <property type="entry name" value="DNA_brk_join_enz"/>
</dbReference>
<dbReference type="InterPro" id="IPR004107">
    <property type="entry name" value="Integrase_SAM-like_N"/>
</dbReference>
<evidence type="ECO:0000256" key="1">
    <source>
        <dbReference type="ARBA" id="ARBA00008857"/>
    </source>
</evidence>
<feature type="domain" description="Core-binding (CB)" evidence="7">
    <location>
        <begin position="1"/>
        <end position="88"/>
    </location>
</feature>
<gene>
    <name evidence="8" type="ORF">FEE96_23025</name>
</gene>
<organism evidence="8 9">
    <name type="scientific">Parasedimentitalea maritima</name>
    <dbReference type="NCBI Taxonomy" id="2578117"/>
    <lineage>
        <taxon>Bacteria</taxon>
        <taxon>Pseudomonadati</taxon>
        <taxon>Pseudomonadota</taxon>
        <taxon>Alphaproteobacteria</taxon>
        <taxon>Rhodobacterales</taxon>
        <taxon>Paracoccaceae</taxon>
        <taxon>Parasedimentitalea</taxon>
    </lineage>
</organism>
<evidence type="ECO:0000256" key="4">
    <source>
        <dbReference type="ARBA" id="ARBA00023172"/>
    </source>
</evidence>
<dbReference type="SUPFAM" id="SSF56349">
    <property type="entry name" value="DNA breaking-rejoining enzymes"/>
    <property type="match status" value="1"/>
</dbReference>
<dbReference type="InterPro" id="IPR044068">
    <property type="entry name" value="CB"/>
</dbReference>
<feature type="domain" description="Tyr recombinase" evidence="6">
    <location>
        <begin position="118"/>
        <end position="321"/>
    </location>
</feature>
<evidence type="ECO:0000259" key="7">
    <source>
        <dbReference type="PROSITE" id="PS51900"/>
    </source>
</evidence>
<evidence type="ECO:0000256" key="3">
    <source>
        <dbReference type="ARBA" id="ARBA00023125"/>
    </source>
</evidence>
<dbReference type="Pfam" id="PF00589">
    <property type="entry name" value="Phage_integrase"/>
    <property type="match status" value="1"/>
</dbReference>
<dbReference type="Gene3D" id="1.10.443.10">
    <property type="entry name" value="Intergrase catalytic core"/>
    <property type="match status" value="1"/>
</dbReference>
<name>A0ABY2UP13_9RHOB</name>
<dbReference type="Pfam" id="PF13495">
    <property type="entry name" value="Phage_int_SAM_4"/>
    <property type="match status" value="1"/>
</dbReference>
<dbReference type="Gene3D" id="1.10.150.130">
    <property type="match status" value="1"/>
</dbReference>
<dbReference type="PANTHER" id="PTHR30349:SF64">
    <property type="entry name" value="PROPHAGE INTEGRASE INTD-RELATED"/>
    <property type="match status" value="1"/>
</dbReference>
<evidence type="ECO:0000259" key="6">
    <source>
        <dbReference type="PROSITE" id="PS51898"/>
    </source>
</evidence>
<protein>
    <submittedName>
        <fullName evidence="8">Site-specific integrase</fullName>
    </submittedName>
</protein>
<dbReference type="PROSITE" id="PS51898">
    <property type="entry name" value="TYR_RECOMBINASE"/>
    <property type="match status" value="1"/>
</dbReference>
<keyword evidence="4" id="KW-0233">DNA recombination</keyword>
<evidence type="ECO:0000313" key="9">
    <source>
        <dbReference type="Proteomes" id="UP000305041"/>
    </source>
</evidence>
<evidence type="ECO:0000313" key="8">
    <source>
        <dbReference type="EMBL" id="TLP55365.1"/>
    </source>
</evidence>
<dbReference type="InterPro" id="IPR002104">
    <property type="entry name" value="Integrase_catalytic"/>
</dbReference>
<proteinExistence type="inferred from homology"/>
<dbReference type="InterPro" id="IPR010998">
    <property type="entry name" value="Integrase_recombinase_N"/>
</dbReference>
<dbReference type="EMBL" id="VAUA01000016">
    <property type="protein sequence ID" value="TLP55365.1"/>
    <property type="molecule type" value="Genomic_DNA"/>
</dbReference>
<accession>A0ABY2UP13</accession>
<keyword evidence="9" id="KW-1185">Reference proteome</keyword>
<sequence>MNDRIVHDWQAYARRYNSKTVQAHLISIRDFERFLEGRSFEKVTPKDAGAYRDHLVKLRTLPKEKGGLSNSTVRHRASHLAAFFTWLRGQSGYRRLSTSIPDYFALPRSASARPLAVEKRAFPSMEEAWRMVELMPSQKVAQRRDRAMVSFAFVCGFRAGALTSLRFKHLDLEQQTVVQDASEMRAKNDKSYRATWFPRTYEFRDVFLGWVQELTHLGFQQQDAVFPEIKDLGPRFPGASAVTPLATSRALQAAFARASEPLGAHYSPHSARHALKALGARICRTHEERKAWSMNLGHSDEQITERHYGKMSPARSGKIIEALNSTVAFTEDEREMILDFHEGRFVRGTDEYRIARKLAEKREQARGDDDVIE</sequence>
<comment type="similarity">
    <text evidence="1">Belongs to the 'phage' integrase family.</text>
</comment>
<dbReference type="Proteomes" id="UP000305041">
    <property type="component" value="Unassembled WGS sequence"/>
</dbReference>
<keyword evidence="2" id="KW-0229">DNA integration</keyword>
<reference evidence="8 9" key="1">
    <citation type="submission" date="2019-05" db="EMBL/GenBank/DDBJ databases">
        <title>Draft genome sequence of Pelagicola sp. DSW4-44.</title>
        <authorList>
            <person name="Oh J."/>
        </authorList>
    </citation>
    <scope>NUCLEOTIDE SEQUENCE [LARGE SCALE GENOMIC DNA]</scope>
    <source>
        <strain evidence="8 9">DSW4-44</strain>
    </source>
</reference>
<dbReference type="InterPro" id="IPR050090">
    <property type="entry name" value="Tyrosine_recombinase_XerCD"/>
</dbReference>
<dbReference type="CDD" id="cd00397">
    <property type="entry name" value="DNA_BRE_C"/>
    <property type="match status" value="1"/>
</dbReference>
<dbReference type="PROSITE" id="PS51900">
    <property type="entry name" value="CB"/>
    <property type="match status" value="1"/>
</dbReference>
<evidence type="ECO:0000256" key="2">
    <source>
        <dbReference type="ARBA" id="ARBA00022908"/>
    </source>
</evidence>
<keyword evidence="3 5" id="KW-0238">DNA-binding</keyword>